<keyword evidence="2" id="KW-1185">Reference proteome</keyword>
<dbReference type="PANTHER" id="PTHR33252">
    <property type="entry name" value="THIRD ORF IN TRANSPOSON ISC1160"/>
    <property type="match status" value="1"/>
</dbReference>
<proteinExistence type="predicted"/>
<dbReference type="Proteomes" id="UP000318864">
    <property type="component" value="Unassembled WGS sequence"/>
</dbReference>
<dbReference type="NCBIfam" id="NF033541">
    <property type="entry name" value="transpos_ISH3"/>
    <property type="match status" value="1"/>
</dbReference>
<gene>
    <name evidence="1" type="ORF">D8Y22_20060</name>
</gene>
<dbReference type="OrthoDB" id="320778at2157"/>
<protein>
    <submittedName>
        <fullName evidence="1">ISH3 family transposase</fullName>
    </submittedName>
</protein>
<accession>A0A4S3TJR4</accession>
<evidence type="ECO:0000313" key="2">
    <source>
        <dbReference type="Proteomes" id="UP000318864"/>
    </source>
</evidence>
<dbReference type="RefSeq" id="WP_141466403.1">
    <property type="nucleotide sequence ID" value="NZ_RBZW01000072.1"/>
</dbReference>
<reference evidence="1 2" key="1">
    <citation type="submission" date="2018-10" db="EMBL/GenBank/DDBJ databases">
        <title>Natronolimnobius sp. XQ-INN 246 isolated from Inner Mongolia Autonomous Region of China.</title>
        <authorList>
            <person name="Xue Q."/>
        </authorList>
    </citation>
    <scope>NUCLEOTIDE SEQUENCE [LARGE SCALE GENOMIC DNA]</scope>
    <source>
        <strain evidence="1 2">XQ-INN 246</strain>
    </source>
</reference>
<evidence type="ECO:0000313" key="1">
    <source>
        <dbReference type="EMBL" id="THE63125.1"/>
    </source>
</evidence>
<dbReference type="AlphaFoldDB" id="A0A4S3TJR4"/>
<dbReference type="PANTHER" id="PTHR33252:SF2">
    <property type="entry name" value="TRANSPOSASE IS4-LIKE DOMAIN-CONTAINING PROTEIN"/>
    <property type="match status" value="1"/>
</dbReference>
<sequence length="389" mass="44244">MSNNQPQADSEIHEDQLLNFLVNVLTGAFTLDFGENAEIDPEDIFEVLVGATADGTSISSLCEKSEDAPSGNDVLYHLRTKFDLETVESTGNALLQQDVLDTLPQQVEVVADLHLRPYYGDEDETDGLYYSEAKAGTTAFHAYATLYARVNNKRYTLAVRRLTDGDTASDVLSEFLGLVSNFDFDVKAVYLDSGFYDGKCLTLLQAHNFAYIVPVIKWGSTIKNELSTGWSREITHDLTTSYGENEWTVEFPVMIDCTYKNGRYGEHGVARHGYAVDALFVDEPRQARSHYSKRFGIEASYRLSESTIISTTTQDPTRRLLFVVLSLLIQNVWRYLHWEYVATPRRGGRRLWWWPFEEFVDMVTRAAWTALAVRRAVPANRLPDDRFHR</sequence>
<dbReference type="EMBL" id="RBZW01000072">
    <property type="protein sequence ID" value="THE63125.1"/>
    <property type="molecule type" value="Genomic_DNA"/>
</dbReference>
<name>A0A4S3TJR4_9EURY</name>
<organism evidence="1 2">
    <name type="scientific">Salinadaptatus halalkaliphilus</name>
    <dbReference type="NCBI Taxonomy" id="2419781"/>
    <lineage>
        <taxon>Archaea</taxon>
        <taxon>Methanobacteriati</taxon>
        <taxon>Methanobacteriota</taxon>
        <taxon>Stenosarchaea group</taxon>
        <taxon>Halobacteria</taxon>
        <taxon>Halobacteriales</taxon>
        <taxon>Natrialbaceae</taxon>
        <taxon>Salinadaptatus</taxon>
    </lineage>
</organism>
<comment type="caution">
    <text evidence="1">The sequence shown here is derived from an EMBL/GenBank/DDBJ whole genome shotgun (WGS) entry which is preliminary data.</text>
</comment>